<evidence type="ECO:0000256" key="4">
    <source>
        <dbReference type="ARBA" id="ARBA00023235"/>
    </source>
</evidence>
<feature type="binding site" evidence="5">
    <location>
        <position position="296"/>
    </location>
    <ligand>
        <name>substrate</name>
    </ligand>
</feature>
<dbReference type="SUPFAM" id="SSF55120">
    <property type="entry name" value="Pseudouridine synthase"/>
    <property type="match status" value="1"/>
</dbReference>
<dbReference type="FunFam" id="3.30.70.2510:FF:000001">
    <property type="entry name" value="tRNA pseudouridine synthase Pus10"/>
    <property type="match status" value="1"/>
</dbReference>
<accession>A0A166CF43</accession>
<dbReference type="PATRIC" id="fig|66851.6.peg.458"/>
<organism evidence="8 9">
    <name type="scientific">Methanobrevibacter oralis</name>
    <dbReference type="NCBI Taxonomy" id="66851"/>
    <lineage>
        <taxon>Archaea</taxon>
        <taxon>Methanobacteriati</taxon>
        <taxon>Methanobacteriota</taxon>
        <taxon>Methanomada group</taxon>
        <taxon>Methanobacteria</taxon>
        <taxon>Methanobacteriales</taxon>
        <taxon>Methanobacteriaceae</taxon>
        <taxon>Methanobrevibacter</taxon>
    </lineage>
</organism>
<dbReference type="RefSeq" id="WP_042693704.1">
    <property type="nucleotide sequence ID" value="NZ_CABMAB010000026.1"/>
</dbReference>
<evidence type="ECO:0000259" key="7">
    <source>
        <dbReference type="Pfam" id="PF22023"/>
    </source>
</evidence>
<evidence type="ECO:0000256" key="2">
    <source>
        <dbReference type="ARBA" id="ARBA00022694"/>
    </source>
</evidence>
<dbReference type="Pfam" id="PF21238">
    <property type="entry name" value="Pus10_C"/>
    <property type="match status" value="1"/>
</dbReference>
<dbReference type="PANTHER" id="PTHR21568:SF0">
    <property type="entry name" value="TRNA PSEUDOURIDINE SYNTHASE PUS10"/>
    <property type="match status" value="1"/>
</dbReference>
<evidence type="ECO:0000256" key="5">
    <source>
        <dbReference type="HAMAP-Rule" id="MF_01893"/>
    </source>
</evidence>
<reference evidence="9" key="1">
    <citation type="journal article" date="2016" name="Genome Announc.">
        <title>Draft Genome Sequences of Methanobrevibacter curvatus DSM11111, Methanobrevibacter cuticularis DSM11139, Methanobrevibacter filiformis DSM11501, and Methanobrevibacter oralis DSM7256.</title>
        <authorList>
            <person name="Poehlein A."/>
            <person name="Seedorf H."/>
        </authorList>
    </citation>
    <scope>NUCLEOTIDE SEQUENCE [LARGE SCALE GENOMIC DNA]</scope>
    <source>
        <strain evidence="9">DSM 7256 / JCM 30027 / ZR</strain>
    </source>
</reference>
<dbReference type="STRING" id="66851.MBORA_03980"/>
<keyword evidence="2 5" id="KW-0819">tRNA processing</keyword>
<gene>
    <name evidence="5" type="primary">pus10</name>
    <name evidence="8" type="ORF">MBORA_03980</name>
</gene>
<evidence type="ECO:0000259" key="6">
    <source>
        <dbReference type="Pfam" id="PF21238"/>
    </source>
</evidence>
<comment type="catalytic activity">
    <reaction evidence="5">
        <text>uridine(55) in tRNA = pseudouridine(55) in tRNA</text>
        <dbReference type="Rhea" id="RHEA:42532"/>
        <dbReference type="Rhea" id="RHEA-COMP:10101"/>
        <dbReference type="Rhea" id="RHEA-COMP:10102"/>
        <dbReference type="ChEBI" id="CHEBI:65314"/>
        <dbReference type="ChEBI" id="CHEBI:65315"/>
        <dbReference type="EC" id="5.4.99.25"/>
    </reaction>
</comment>
<protein>
    <recommendedName>
        <fullName evidence="5">tRNA pseudouridine synthase Pus10</fullName>
        <ecNumber evidence="5">5.4.99.25</ecNumber>
    </recommendedName>
    <alternativeName>
        <fullName evidence="5">tRNA pseudouridine 54/55 synthase</fullName>
        <shortName evidence="5">Psi54/55 synthase</shortName>
    </alternativeName>
</protein>
<dbReference type="InterPro" id="IPR020103">
    <property type="entry name" value="PsdUridine_synth_cat_dom_sf"/>
</dbReference>
<dbReference type="GO" id="GO:0160148">
    <property type="term" value="F:tRNA pseudouridine(55) synthase activity"/>
    <property type="evidence" value="ECO:0007669"/>
    <property type="project" value="UniProtKB-EC"/>
</dbReference>
<dbReference type="GO" id="GO:0031119">
    <property type="term" value="P:tRNA pseudouridine synthesis"/>
    <property type="evidence" value="ECO:0007669"/>
    <property type="project" value="UniProtKB-UniRule"/>
</dbReference>
<keyword evidence="4 5" id="KW-0413">Isomerase</keyword>
<feature type="domain" description="Pus10-like C-terminal" evidence="6">
    <location>
        <begin position="161"/>
        <end position="399"/>
    </location>
</feature>
<evidence type="ECO:0000313" key="8">
    <source>
        <dbReference type="EMBL" id="KZX13757.1"/>
    </source>
</evidence>
<dbReference type="HAMAP" id="MF_01893">
    <property type="entry name" value="Pus10_arch"/>
    <property type="match status" value="1"/>
</dbReference>
<keyword evidence="3 5" id="KW-0694">RNA-binding</keyword>
<feature type="binding site" evidence="5">
    <location>
        <position position="365"/>
    </location>
    <ligand>
        <name>substrate</name>
    </ligand>
</feature>
<evidence type="ECO:0000256" key="1">
    <source>
        <dbReference type="ARBA" id="ARBA00009652"/>
    </source>
</evidence>
<dbReference type="Pfam" id="PF22023">
    <property type="entry name" value="Pus10_THUMP_arc"/>
    <property type="match status" value="1"/>
</dbReference>
<comment type="similarity">
    <text evidence="1 5">Belongs to the pseudouridine synthase Pus10 family.</text>
</comment>
<dbReference type="InterPro" id="IPR005912">
    <property type="entry name" value="Pus10"/>
</dbReference>
<keyword evidence="9" id="KW-1185">Reference proteome</keyword>
<comment type="catalytic activity">
    <reaction evidence="5">
        <text>uridine(54) in tRNA = pseudouridine(54) in tRNA</text>
        <dbReference type="Rhea" id="RHEA:57876"/>
        <dbReference type="Rhea" id="RHEA-COMP:10193"/>
        <dbReference type="Rhea" id="RHEA-COMP:14141"/>
        <dbReference type="ChEBI" id="CHEBI:65314"/>
        <dbReference type="ChEBI" id="CHEBI:65315"/>
    </reaction>
</comment>
<comment type="function">
    <text evidence="5">Responsible for synthesis of pseudouridine from uracil-54 and uracil-55 in the psi GC loop of transfer RNAs.</text>
</comment>
<dbReference type="Proteomes" id="UP000077428">
    <property type="component" value="Unassembled WGS sequence"/>
</dbReference>
<dbReference type="InterPro" id="IPR039894">
    <property type="entry name" value="Pus10-like"/>
</dbReference>
<dbReference type="EMBL" id="LWMU01000046">
    <property type="protein sequence ID" value="KZX13757.1"/>
    <property type="molecule type" value="Genomic_DNA"/>
</dbReference>
<dbReference type="NCBIfam" id="TIGR01213">
    <property type="entry name" value="pseudo_Pus10arc"/>
    <property type="match status" value="1"/>
</dbReference>
<name>A0A166CF43_METOA</name>
<evidence type="ECO:0000313" key="9">
    <source>
        <dbReference type="Proteomes" id="UP000077428"/>
    </source>
</evidence>
<feature type="active site" description="Nucleophile" evidence="5">
    <location>
        <position position="228"/>
    </location>
</feature>
<dbReference type="Gene3D" id="3.30.70.3190">
    <property type="match status" value="1"/>
</dbReference>
<proteinExistence type="inferred from homology"/>
<evidence type="ECO:0000256" key="3">
    <source>
        <dbReference type="ARBA" id="ARBA00022884"/>
    </source>
</evidence>
<dbReference type="GO" id="GO:0000049">
    <property type="term" value="F:tRNA binding"/>
    <property type="evidence" value="ECO:0007669"/>
    <property type="project" value="InterPro"/>
</dbReference>
<dbReference type="InterPro" id="IPR055174">
    <property type="entry name" value="Pus10_THUMP_arc"/>
</dbReference>
<feature type="domain" description="Pus10 THUMP" evidence="7">
    <location>
        <begin position="80"/>
        <end position="146"/>
    </location>
</feature>
<dbReference type="OrthoDB" id="10348at2157"/>
<comment type="caution">
    <text evidence="8">The sequence shown here is derived from an EMBL/GenBank/DDBJ whole genome shotgun (WGS) entry which is preliminary data.</text>
</comment>
<dbReference type="Gene3D" id="3.30.70.2510">
    <property type="match status" value="1"/>
</dbReference>
<dbReference type="AlphaFoldDB" id="A0A166CF43"/>
<sequence>MIEFAKKILDECEGKICNHCLGRKLSKIVDGNDNVDRALKISKELNINQENSECVICGNIFDKIDDNLFRKIHDKIDYLNLEFDTFLVGSRIDSEIKKKDDELSKKLNLDVEPIKKELNRIIGREIENSTDKNVDFEKQDIVINVDLRKDLNVRIQINPLFIEGKYNKFVRNIPQTKWPCGVCKGKGCEACNFTGKQYSESVEELISKHILEATNGYSAKFHGAGREDIDVLMLGSGRPFVLEIKEPKIRKIDLNSLENKINKINEGKTSYHNLKFCKRNRKAEIKVSSPDTYKIYNAYVKCEKKYDKNKLINLKDLDEIHQQTPIRVMHRRTDKNRIKHVLDVSIEEINNKQFKMTIKTEGGLYIKELISGDEGRSNPSVSDLLGIKAKCEKLDVIEVSEK</sequence>
<dbReference type="InterPro" id="IPR048741">
    <property type="entry name" value="Pus10-like_C"/>
</dbReference>
<dbReference type="PANTHER" id="PTHR21568">
    <property type="entry name" value="TRNA PSEUDOURIDINE SYNTHASE PUS10"/>
    <property type="match status" value="1"/>
</dbReference>
<dbReference type="EC" id="5.4.99.25" evidence="5"/>